<dbReference type="InterPro" id="IPR050228">
    <property type="entry name" value="Carboxylesterase_BioH"/>
</dbReference>
<dbReference type="AlphaFoldDB" id="A0A1C0TXJ6"/>
<dbReference type="EMBL" id="MAUJ01000001">
    <property type="protein sequence ID" value="OCQ24050.1"/>
    <property type="molecule type" value="Genomic_DNA"/>
</dbReference>
<dbReference type="PANTHER" id="PTHR43194:SF2">
    <property type="entry name" value="PEROXISOMAL MEMBRANE PROTEIN LPX1"/>
    <property type="match status" value="1"/>
</dbReference>
<evidence type="ECO:0000313" key="3">
    <source>
        <dbReference type="EMBL" id="OCQ24050.1"/>
    </source>
</evidence>
<dbReference type="InterPro" id="IPR029058">
    <property type="entry name" value="AB_hydrolase_fold"/>
</dbReference>
<keyword evidence="1" id="KW-0812">Transmembrane</keyword>
<dbReference type="PANTHER" id="PTHR43194">
    <property type="entry name" value="HYDROLASE ALPHA/BETA FOLD FAMILY"/>
    <property type="match status" value="1"/>
</dbReference>
<evidence type="ECO:0000259" key="2">
    <source>
        <dbReference type="Pfam" id="PF00561"/>
    </source>
</evidence>
<comment type="caution">
    <text evidence="3">The sequence shown here is derived from an EMBL/GenBank/DDBJ whole genome shotgun (WGS) entry which is preliminary data.</text>
</comment>
<dbReference type="Gene3D" id="3.40.50.1820">
    <property type="entry name" value="alpha/beta hydrolase"/>
    <property type="match status" value="1"/>
</dbReference>
<reference evidence="4" key="1">
    <citation type="submission" date="2016-07" db="EMBL/GenBank/DDBJ databases">
        <authorList>
            <person name="Florea S."/>
            <person name="Webb J.S."/>
            <person name="Jaromczyk J."/>
            <person name="Schardl C.L."/>
        </authorList>
    </citation>
    <scope>NUCLEOTIDE SEQUENCE [LARGE SCALE GENOMIC DNA]</scope>
    <source>
        <strain evidence="4">IPB1</strain>
    </source>
</reference>
<evidence type="ECO:0000313" key="4">
    <source>
        <dbReference type="Proteomes" id="UP000093366"/>
    </source>
</evidence>
<protein>
    <recommendedName>
        <fullName evidence="2">AB hydrolase-1 domain-containing protein</fullName>
    </recommendedName>
</protein>
<feature type="transmembrane region" description="Helical" evidence="1">
    <location>
        <begin position="47"/>
        <end position="66"/>
    </location>
</feature>
<name>A0A1C0TXJ6_9GAMM</name>
<accession>A0A1C0TXJ6</accession>
<dbReference type="SUPFAM" id="SSF53474">
    <property type="entry name" value="alpha/beta-Hydrolases"/>
    <property type="match status" value="1"/>
</dbReference>
<sequence>MCNEKIWLAVKAHLGPNIELKHLVLPKNKSFDEMCVHLNKSIPEQKINLLGFSLGGYVAAYFSVLFPSKVSKLFIVSNSPTTLPETERQQRRQVLAFIERFGYSGLSPKMAKSLLDATSQQAELIELLQAMDRDQGVEELISQYKYTSQRSCLKACLRALQIPILFWFSHTDSLIDRQWFLTGIEGAFVNIIIEKGQGHMLPIEKPKTFARLIEEWLLKS</sequence>
<keyword evidence="1" id="KW-0472">Membrane</keyword>
<dbReference type="InterPro" id="IPR000073">
    <property type="entry name" value="AB_hydrolase_1"/>
</dbReference>
<proteinExistence type="predicted"/>
<evidence type="ECO:0000256" key="1">
    <source>
        <dbReference type="SAM" id="Phobius"/>
    </source>
</evidence>
<dbReference type="Proteomes" id="UP000093366">
    <property type="component" value="Unassembled WGS sequence"/>
</dbReference>
<keyword evidence="1" id="KW-1133">Transmembrane helix</keyword>
<organism evidence="3 4">
    <name type="scientific">Pseudoalteromonas luteoviolacea</name>
    <dbReference type="NCBI Taxonomy" id="43657"/>
    <lineage>
        <taxon>Bacteria</taxon>
        <taxon>Pseudomonadati</taxon>
        <taxon>Pseudomonadota</taxon>
        <taxon>Gammaproteobacteria</taxon>
        <taxon>Alteromonadales</taxon>
        <taxon>Pseudoalteromonadaceae</taxon>
        <taxon>Pseudoalteromonas</taxon>
    </lineage>
</organism>
<gene>
    <name evidence="3" type="ORF">A7985_04600</name>
</gene>
<feature type="domain" description="AB hydrolase-1" evidence="2">
    <location>
        <begin position="43"/>
        <end position="109"/>
    </location>
</feature>
<dbReference type="Pfam" id="PF00561">
    <property type="entry name" value="Abhydrolase_1"/>
    <property type="match status" value="1"/>
</dbReference>